<reference evidence="3" key="1">
    <citation type="submission" date="2022-11" db="EMBL/GenBank/DDBJ databases">
        <title>Genome Resource of Sclerotinia nivalis Strain SnTB1, a Plant Pathogen Isolated from American Ginseng.</title>
        <authorList>
            <person name="Fan S."/>
        </authorList>
    </citation>
    <scope>NUCLEOTIDE SEQUENCE</scope>
    <source>
        <strain evidence="3">SnTB1</strain>
    </source>
</reference>
<dbReference type="CDD" id="cd03443">
    <property type="entry name" value="PaaI_thioesterase"/>
    <property type="match status" value="1"/>
</dbReference>
<feature type="compositionally biased region" description="Polar residues" evidence="1">
    <location>
        <begin position="56"/>
        <end position="85"/>
    </location>
</feature>
<protein>
    <recommendedName>
        <fullName evidence="2">Thioesterase domain-containing protein</fullName>
    </recommendedName>
</protein>
<feature type="compositionally biased region" description="Low complexity" evidence="1">
    <location>
        <begin position="92"/>
        <end position="108"/>
    </location>
</feature>
<dbReference type="PANTHER" id="PTHR47260">
    <property type="entry name" value="UPF0644 PROTEIN PB2B4.06"/>
    <property type="match status" value="1"/>
</dbReference>
<dbReference type="InterPro" id="IPR052061">
    <property type="entry name" value="PTE-AB_protein"/>
</dbReference>
<dbReference type="AlphaFoldDB" id="A0A9X0ART3"/>
<gene>
    <name evidence="3" type="ORF">OCU04_004642</name>
</gene>
<dbReference type="InterPro" id="IPR029069">
    <property type="entry name" value="HotDog_dom_sf"/>
</dbReference>
<dbReference type="EMBL" id="JAPEIS010000004">
    <property type="protein sequence ID" value="KAJ8067283.1"/>
    <property type="molecule type" value="Genomic_DNA"/>
</dbReference>
<evidence type="ECO:0000313" key="3">
    <source>
        <dbReference type="EMBL" id="KAJ8067283.1"/>
    </source>
</evidence>
<dbReference type="Pfam" id="PF03061">
    <property type="entry name" value="4HBT"/>
    <property type="match status" value="1"/>
</dbReference>
<evidence type="ECO:0000256" key="1">
    <source>
        <dbReference type="SAM" id="MobiDB-lite"/>
    </source>
</evidence>
<feature type="domain" description="Thioesterase" evidence="2">
    <location>
        <begin position="236"/>
        <end position="277"/>
    </location>
</feature>
<dbReference type="Proteomes" id="UP001152300">
    <property type="component" value="Unassembled WGS sequence"/>
</dbReference>
<comment type="caution">
    <text evidence="3">The sequence shown here is derived from an EMBL/GenBank/DDBJ whole genome shotgun (WGS) entry which is preliminary data.</text>
</comment>
<organism evidence="3 4">
    <name type="scientific">Sclerotinia nivalis</name>
    <dbReference type="NCBI Taxonomy" id="352851"/>
    <lineage>
        <taxon>Eukaryota</taxon>
        <taxon>Fungi</taxon>
        <taxon>Dikarya</taxon>
        <taxon>Ascomycota</taxon>
        <taxon>Pezizomycotina</taxon>
        <taxon>Leotiomycetes</taxon>
        <taxon>Helotiales</taxon>
        <taxon>Sclerotiniaceae</taxon>
        <taxon>Sclerotinia</taxon>
    </lineage>
</organism>
<keyword evidence="4" id="KW-1185">Reference proteome</keyword>
<name>A0A9X0ART3_9HELO</name>
<dbReference type="SUPFAM" id="SSF54637">
    <property type="entry name" value="Thioesterase/thiol ester dehydrase-isomerase"/>
    <property type="match status" value="1"/>
</dbReference>
<dbReference type="Gene3D" id="3.10.129.10">
    <property type="entry name" value="Hotdog Thioesterase"/>
    <property type="match status" value="1"/>
</dbReference>
<dbReference type="InterPro" id="IPR006683">
    <property type="entry name" value="Thioestr_dom"/>
</dbReference>
<evidence type="ECO:0000259" key="2">
    <source>
        <dbReference type="Pfam" id="PF03061"/>
    </source>
</evidence>
<feature type="region of interest" description="Disordered" evidence="1">
    <location>
        <begin position="56"/>
        <end position="112"/>
    </location>
</feature>
<evidence type="ECO:0000313" key="4">
    <source>
        <dbReference type="Proteomes" id="UP001152300"/>
    </source>
</evidence>
<dbReference type="OrthoDB" id="506431at2759"/>
<accession>A0A9X0ART3</accession>
<proteinExistence type="predicted"/>
<dbReference type="PANTHER" id="PTHR47260:SF1">
    <property type="entry name" value="UPF0644 PROTEIN PB2B4.06"/>
    <property type="match status" value="1"/>
</dbReference>
<sequence length="337" mass="36969">MLELFKDEMEESLLEIPTMATRLPIQACRSYQSIFQQLPQSSSRCRQSLQSQSLSKWSTRSYSMPPQPINHNLNATPESASSSPPQHRDLRSQFSSQPISPTSSPSSPKQKRSLRPTIYASLFLLIGLTAGQYVSLVLSPPALPEPSSPPDELMTSWLHAQASKIPLVQSLTEDPIWQSWDAYSTFTPEERPHRLTTGPLGGSRSIGGYQRVFYNSTTGEFISIVYLGGATGGWPGVVHGGLIATIMDESLGRCAIRQLAAGTGVTAQLTMQYLKPSVTNAFYVVRCMPILGEEGGGERKRWGEGRLETLEGRVCVEAKGLFVAPKNYKTRVITGGF</sequence>